<dbReference type="Proteomes" id="UP001556692">
    <property type="component" value="Unassembled WGS sequence"/>
</dbReference>
<reference evidence="1 2" key="1">
    <citation type="submission" date="2024-05" db="EMBL/GenBank/DDBJ databases">
        <authorList>
            <person name="Jiang F."/>
        </authorList>
    </citation>
    <scope>NUCLEOTIDE SEQUENCE [LARGE SCALE GENOMIC DNA]</scope>
    <source>
        <strain evidence="1 2">LZ166</strain>
    </source>
</reference>
<dbReference type="EMBL" id="JBDPGJ010000012">
    <property type="protein sequence ID" value="MEX0409744.1"/>
    <property type="molecule type" value="Genomic_DNA"/>
</dbReference>
<name>A0ABV3SSS8_9HYPH</name>
<evidence type="ECO:0000313" key="1">
    <source>
        <dbReference type="EMBL" id="MEX0409744.1"/>
    </source>
</evidence>
<proteinExistence type="predicted"/>
<sequence length="500" mass="56793">MRITVILPHDQQRTSPGVRIRYERIVPHLKRLGHRLELKLIDELRTTEAARSDIYLFCKCYDIRSILLAEYFTAQGKQVGVDVFDDYFSQIDNRLTHLRSWMHRVSRHIAFFLCATEPMRARLSEIAPHIAAHVLNDPFDEFDLIALRSSTKSRAELARRSKSVEIAWFGTGDNPYFPVGLDDLCAYGDTLAGFRRYGLAPRLRVLTNTRAMTPQRLERLARLPVPTELEEWTLERETALLRTSFVTFLPVNAQPFSTVKSLNRAVTALANGTQVLSAGYPLYRELDPFIYRDVADVAVDLMRDRLRLREQALPSLAAWFARLADPRNETKRLIEFLSGLSEPSITALDRSASPPIVVLHGSGNAAPQHKFVQRSKMYSAAAPFQDAQMNYDLRLVIEESGQLSVVLSERTLKLLHERLHNSLQPYPTSSPIKYKKLPLEDTCQLGLSAVRLTEKLAIYETVMYASIALIKRILPGVRVIVSETAAPFCLPHANWEPTDV</sequence>
<evidence type="ECO:0008006" key="3">
    <source>
        <dbReference type="Google" id="ProtNLM"/>
    </source>
</evidence>
<organism evidence="1 2">
    <name type="scientific">Aquibium pacificus</name>
    <dbReference type="NCBI Taxonomy" id="3153579"/>
    <lineage>
        <taxon>Bacteria</taxon>
        <taxon>Pseudomonadati</taxon>
        <taxon>Pseudomonadota</taxon>
        <taxon>Alphaproteobacteria</taxon>
        <taxon>Hyphomicrobiales</taxon>
        <taxon>Phyllobacteriaceae</taxon>
        <taxon>Aquibium</taxon>
    </lineage>
</organism>
<gene>
    <name evidence="1" type="ORF">ABGN05_29340</name>
</gene>
<evidence type="ECO:0000313" key="2">
    <source>
        <dbReference type="Proteomes" id="UP001556692"/>
    </source>
</evidence>
<comment type="caution">
    <text evidence="1">The sequence shown here is derived from an EMBL/GenBank/DDBJ whole genome shotgun (WGS) entry which is preliminary data.</text>
</comment>
<keyword evidence="2" id="KW-1185">Reference proteome</keyword>
<dbReference type="RefSeq" id="WP_367957610.1">
    <property type="nucleotide sequence ID" value="NZ_JBDPGJ010000012.1"/>
</dbReference>
<protein>
    <recommendedName>
        <fullName evidence="3">Glycosyltransferase family 1 protein</fullName>
    </recommendedName>
</protein>
<accession>A0ABV3SSS8</accession>